<evidence type="ECO:0000313" key="2">
    <source>
        <dbReference type="Proteomes" id="UP001234297"/>
    </source>
</evidence>
<dbReference type="Proteomes" id="UP001234297">
    <property type="component" value="Chromosome 9"/>
</dbReference>
<reference evidence="1 2" key="1">
    <citation type="journal article" date="2022" name="Hortic Res">
        <title>A haplotype resolved chromosomal level avocado genome allows analysis of novel avocado genes.</title>
        <authorList>
            <person name="Nath O."/>
            <person name="Fletcher S.J."/>
            <person name="Hayward A."/>
            <person name="Shaw L.M."/>
            <person name="Masouleh A.K."/>
            <person name="Furtado A."/>
            <person name="Henry R.J."/>
            <person name="Mitter N."/>
        </authorList>
    </citation>
    <scope>NUCLEOTIDE SEQUENCE [LARGE SCALE GENOMIC DNA]</scope>
    <source>
        <strain evidence="2">cv. Hass</strain>
    </source>
</reference>
<comment type="caution">
    <text evidence="1">The sequence shown here is derived from an EMBL/GenBank/DDBJ whole genome shotgun (WGS) entry which is preliminary data.</text>
</comment>
<protein>
    <submittedName>
        <fullName evidence="1">Uncharacterized protein</fullName>
    </submittedName>
</protein>
<evidence type="ECO:0000313" key="1">
    <source>
        <dbReference type="EMBL" id="KAJ8621213.1"/>
    </source>
</evidence>
<name>A0ACC2KJL0_PERAE</name>
<accession>A0ACC2KJL0</accession>
<proteinExistence type="predicted"/>
<sequence length="535" mass="60444">MMQSLSKLTVFLCCVWAISLIYGEMVAFWVPLRSCSWPQPPPPPPPPQTAGLKNSPKQMKVAVVADPQLMDRTSLRLAPKSFALEAIQFYTDIYMRRSFHSSILPFKPDLVLFLGDHFDGGPLLSNEEWQESLSRFKHIFDLNRRGSSADIKFYYLSGNHDIGYAGFNSLHPEVIDRYEKEFGPRNYRFTVGKVEFIVVDAQTLDGPLQSDVTSMAWNFVKSVSKDAMLNPRVLLTHIPLYRPDGTPCGKYRSSPIINQRVSHSQADQGITYQNYLSDEASKRLLELLKPVLVLSGHDHDQCTVTHMTSVRPVTEHTLGTLSWQQGNLYPSFMLLTASAVESLNTSSEKAVSTSLCFLPMQTHIYIWYLSLFVLTLLLLLVWPTNGLGNLLDCSHLVEFIGATRRIFKTGSKEKDEDENCEYEMIWDAEGAMHLVKKARNAPVASSSDTGLTARSNAVVRPTAKKHVAQEAGTSFTVELNTEVKLDDTGKIPRFNKSKERIVIKRLIRVFRLLMVVAAVNVPLYMMLLFKDWIDQ</sequence>
<dbReference type="EMBL" id="CM056817">
    <property type="protein sequence ID" value="KAJ8621213.1"/>
    <property type="molecule type" value="Genomic_DNA"/>
</dbReference>
<keyword evidence="2" id="KW-1185">Reference proteome</keyword>
<gene>
    <name evidence="1" type="ORF">MRB53_029742</name>
</gene>
<organism evidence="1 2">
    <name type="scientific">Persea americana</name>
    <name type="common">Avocado</name>
    <dbReference type="NCBI Taxonomy" id="3435"/>
    <lineage>
        <taxon>Eukaryota</taxon>
        <taxon>Viridiplantae</taxon>
        <taxon>Streptophyta</taxon>
        <taxon>Embryophyta</taxon>
        <taxon>Tracheophyta</taxon>
        <taxon>Spermatophyta</taxon>
        <taxon>Magnoliopsida</taxon>
        <taxon>Magnoliidae</taxon>
        <taxon>Laurales</taxon>
        <taxon>Lauraceae</taxon>
        <taxon>Persea</taxon>
    </lineage>
</organism>